<dbReference type="AlphaFoldDB" id="A0A4Y7TH15"/>
<name>A0A4Y7TH15_COPMI</name>
<proteinExistence type="predicted"/>
<dbReference type="STRING" id="71717.A0A4Y7TH15"/>
<dbReference type="Proteomes" id="UP000298030">
    <property type="component" value="Unassembled WGS sequence"/>
</dbReference>
<keyword evidence="4" id="KW-1185">Reference proteome</keyword>
<feature type="region of interest" description="Disordered" evidence="1">
    <location>
        <begin position="262"/>
        <end position="301"/>
    </location>
</feature>
<dbReference type="Pfam" id="PF25534">
    <property type="entry name" value="DUF7918"/>
    <property type="match status" value="1"/>
</dbReference>
<protein>
    <recommendedName>
        <fullName evidence="2">DUF7918 domain-containing protein</fullName>
    </recommendedName>
</protein>
<evidence type="ECO:0000256" key="1">
    <source>
        <dbReference type="SAM" id="MobiDB-lite"/>
    </source>
</evidence>
<comment type="caution">
    <text evidence="3">The sequence shown here is derived from an EMBL/GenBank/DDBJ whole genome shotgun (WGS) entry which is preliminary data.</text>
</comment>
<feature type="domain" description="DUF7918" evidence="2">
    <location>
        <begin position="6"/>
        <end position="217"/>
    </location>
</feature>
<dbReference type="OrthoDB" id="3364132at2759"/>
<dbReference type="PANTHER" id="PTHR36223">
    <property type="entry name" value="BETA-LACTAMASE-TYPE TRANSPEPTIDASE FOLD DOMAIN CONTAINING PROTEIN"/>
    <property type="match status" value="1"/>
</dbReference>
<dbReference type="PANTHER" id="PTHR36223:SF1">
    <property type="entry name" value="TRANSCRIPTION ELONGATION FACTOR EAF N-TERMINAL DOMAIN-CONTAINING PROTEIN"/>
    <property type="match status" value="1"/>
</dbReference>
<reference evidence="3 4" key="1">
    <citation type="journal article" date="2019" name="Nat. Ecol. Evol.">
        <title>Megaphylogeny resolves global patterns of mushroom evolution.</title>
        <authorList>
            <person name="Varga T."/>
            <person name="Krizsan K."/>
            <person name="Foldi C."/>
            <person name="Dima B."/>
            <person name="Sanchez-Garcia M."/>
            <person name="Sanchez-Ramirez S."/>
            <person name="Szollosi G.J."/>
            <person name="Szarkandi J.G."/>
            <person name="Papp V."/>
            <person name="Albert L."/>
            <person name="Andreopoulos W."/>
            <person name="Angelini C."/>
            <person name="Antonin V."/>
            <person name="Barry K.W."/>
            <person name="Bougher N.L."/>
            <person name="Buchanan P."/>
            <person name="Buyck B."/>
            <person name="Bense V."/>
            <person name="Catcheside P."/>
            <person name="Chovatia M."/>
            <person name="Cooper J."/>
            <person name="Damon W."/>
            <person name="Desjardin D."/>
            <person name="Finy P."/>
            <person name="Geml J."/>
            <person name="Haridas S."/>
            <person name="Hughes K."/>
            <person name="Justo A."/>
            <person name="Karasinski D."/>
            <person name="Kautmanova I."/>
            <person name="Kiss B."/>
            <person name="Kocsube S."/>
            <person name="Kotiranta H."/>
            <person name="LaButti K.M."/>
            <person name="Lechner B.E."/>
            <person name="Liimatainen K."/>
            <person name="Lipzen A."/>
            <person name="Lukacs Z."/>
            <person name="Mihaltcheva S."/>
            <person name="Morgado L.N."/>
            <person name="Niskanen T."/>
            <person name="Noordeloos M.E."/>
            <person name="Ohm R.A."/>
            <person name="Ortiz-Santana B."/>
            <person name="Ovrebo C."/>
            <person name="Racz N."/>
            <person name="Riley R."/>
            <person name="Savchenko A."/>
            <person name="Shiryaev A."/>
            <person name="Soop K."/>
            <person name="Spirin V."/>
            <person name="Szebenyi C."/>
            <person name="Tomsovsky M."/>
            <person name="Tulloss R.E."/>
            <person name="Uehling J."/>
            <person name="Grigoriev I.V."/>
            <person name="Vagvolgyi C."/>
            <person name="Papp T."/>
            <person name="Martin F.M."/>
            <person name="Miettinen O."/>
            <person name="Hibbett D.S."/>
            <person name="Nagy L.G."/>
        </authorList>
    </citation>
    <scope>NUCLEOTIDE SEQUENCE [LARGE SCALE GENOMIC DNA]</scope>
    <source>
        <strain evidence="3 4">FP101781</strain>
    </source>
</reference>
<feature type="compositionally biased region" description="Acidic residues" evidence="1">
    <location>
        <begin position="238"/>
        <end position="247"/>
    </location>
</feature>
<dbReference type="EMBL" id="QPFP01000012">
    <property type="protein sequence ID" value="TEB33467.1"/>
    <property type="molecule type" value="Genomic_DNA"/>
</dbReference>
<dbReference type="InterPro" id="IPR057678">
    <property type="entry name" value="DUF7918"/>
</dbReference>
<gene>
    <name evidence="3" type="ORF">FA13DRAFT_1730491</name>
</gene>
<evidence type="ECO:0000313" key="4">
    <source>
        <dbReference type="Proteomes" id="UP000298030"/>
    </source>
</evidence>
<sequence length="301" mass="33473">MPQIGGLEVWVEMEGARLEEFGIERDDTSNTVTCWIPCQEGKAFRLGMVPQLPRVHNYTLSLDFDGTRLDGVPHRLIPKDVECSFLKPHYIEGLRDTSNACSFQFGQVKLTDDDAFLDHENLNLGEVKLKVFSYDSMVRRAVPRKSKPITSLGERVVHERTKKGLSSSASLGAVTLVSGGDRGPAYLTKKYAGLKRLGNVVFKYRSRDILLAKGIMPSAPQAAPRQGGADRIKQEESVVLEDSDSDDVDAELSQLKTRMDFLQSKKRKKSSRNSSLTQSTKKVKMEPKAEPFAPGEVIDLT</sequence>
<evidence type="ECO:0000313" key="3">
    <source>
        <dbReference type="EMBL" id="TEB33467.1"/>
    </source>
</evidence>
<feature type="region of interest" description="Disordered" evidence="1">
    <location>
        <begin position="219"/>
        <end position="247"/>
    </location>
</feature>
<organism evidence="3 4">
    <name type="scientific">Coprinellus micaceus</name>
    <name type="common">Glistening ink-cap mushroom</name>
    <name type="synonym">Coprinus micaceus</name>
    <dbReference type="NCBI Taxonomy" id="71717"/>
    <lineage>
        <taxon>Eukaryota</taxon>
        <taxon>Fungi</taxon>
        <taxon>Dikarya</taxon>
        <taxon>Basidiomycota</taxon>
        <taxon>Agaricomycotina</taxon>
        <taxon>Agaricomycetes</taxon>
        <taxon>Agaricomycetidae</taxon>
        <taxon>Agaricales</taxon>
        <taxon>Agaricineae</taxon>
        <taxon>Psathyrellaceae</taxon>
        <taxon>Coprinellus</taxon>
    </lineage>
</organism>
<accession>A0A4Y7TH15</accession>
<evidence type="ECO:0000259" key="2">
    <source>
        <dbReference type="Pfam" id="PF25534"/>
    </source>
</evidence>